<keyword evidence="2 4" id="KW-0378">Hydrolase</keyword>
<dbReference type="Pfam" id="PF14310">
    <property type="entry name" value="Fn3-like"/>
    <property type="match status" value="1"/>
</dbReference>
<evidence type="ECO:0000259" key="3">
    <source>
        <dbReference type="SMART" id="SM01217"/>
    </source>
</evidence>
<dbReference type="InterPro" id="IPR002772">
    <property type="entry name" value="Glyco_hydro_3_C"/>
</dbReference>
<evidence type="ECO:0000256" key="1">
    <source>
        <dbReference type="ARBA" id="ARBA00005336"/>
    </source>
</evidence>
<dbReference type="GO" id="GO:0004553">
    <property type="term" value="F:hydrolase activity, hydrolyzing O-glycosyl compounds"/>
    <property type="evidence" value="ECO:0007669"/>
    <property type="project" value="InterPro"/>
</dbReference>
<proteinExistence type="inferred from homology"/>
<comment type="similarity">
    <text evidence="1">Belongs to the glycosyl hydrolase 3 family.</text>
</comment>
<accession>A0A9D1JRI4</accession>
<evidence type="ECO:0000313" key="5">
    <source>
        <dbReference type="Proteomes" id="UP000823927"/>
    </source>
</evidence>
<dbReference type="InterPro" id="IPR013783">
    <property type="entry name" value="Ig-like_fold"/>
</dbReference>
<dbReference type="Proteomes" id="UP000823927">
    <property type="component" value="Unassembled WGS sequence"/>
</dbReference>
<dbReference type="InterPro" id="IPR001764">
    <property type="entry name" value="Glyco_hydro_3_N"/>
</dbReference>
<dbReference type="EMBL" id="DVIT01000034">
    <property type="protein sequence ID" value="HIS47789.1"/>
    <property type="molecule type" value="Genomic_DNA"/>
</dbReference>
<dbReference type="SUPFAM" id="SSF51445">
    <property type="entry name" value="(Trans)glycosidases"/>
    <property type="match status" value="1"/>
</dbReference>
<name>A0A9D1JRI4_9FIRM</name>
<dbReference type="InterPro" id="IPR017853">
    <property type="entry name" value="GH"/>
</dbReference>
<dbReference type="PANTHER" id="PTHR42715">
    <property type="entry name" value="BETA-GLUCOSIDASE"/>
    <property type="match status" value="1"/>
</dbReference>
<comment type="caution">
    <text evidence="4">The sequence shown here is derived from an EMBL/GenBank/DDBJ whole genome shotgun (WGS) entry which is preliminary data.</text>
</comment>
<dbReference type="PANTHER" id="PTHR42715:SF10">
    <property type="entry name" value="BETA-GLUCOSIDASE"/>
    <property type="match status" value="1"/>
</dbReference>
<reference evidence="4" key="1">
    <citation type="submission" date="2020-10" db="EMBL/GenBank/DDBJ databases">
        <authorList>
            <person name="Gilroy R."/>
        </authorList>
    </citation>
    <scope>NUCLEOTIDE SEQUENCE</scope>
    <source>
        <strain evidence="4">CHK178-757</strain>
    </source>
</reference>
<dbReference type="InterPro" id="IPR036962">
    <property type="entry name" value="Glyco_hydro_3_N_sf"/>
</dbReference>
<gene>
    <name evidence="4" type="ORF">IAB46_09625</name>
</gene>
<evidence type="ECO:0000256" key="2">
    <source>
        <dbReference type="ARBA" id="ARBA00022801"/>
    </source>
</evidence>
<dbReference type="InterPro" id="IPR050288">
    <property type="entry name" value="Cellulose_deg_GH3"/>
</dbReference>
<dbReference type="InterPro" id="IPR026891">
    <property type="entry name" value="Fn3-like"/>
</dbReference>
<dbReference type="AlphaFoldDB" id="A0A9D1JRI4"/>
<sequence length="885" mass="98575">MPVDETIDIMAKEYKKKETFSFIQPPVFNIDEMDGKPCMASLKFTGCFSVISAVKIDPDFPGMIYINKKETQAPIFSSMPGFGEIVGIRIRGYAAEYDKDYEISYKGAKDTYGNDIPEFTFILHTLPRINVGERYPEHDELVLQAALEGAVLLKNENNALPLKKGSVVNPFGAGSAVYRLGCLGAGKINPRYGIGMREGIEKYSSLSLNEDLYHYYEKEENTVPPEAMLLSAREKQDCAVFFISRASSEAQDMLKGKGGFMLTDDERHMISVVSRYFSKKVVILNTPYPVETGWIEENHIDAVLWTGLPGMAGGRALGMLLDGSVSPSGKLPNTWARCYEDYPSSKNFITKEDLDCFPEPDKIRYITTFYEEGLYVGYRYFDTFHKDAAYLLGHGLSYTTFEKKCVCAKAKGELGAVVEVHVKNTGTCAGKEAVLIYAHYEGGTLDQPEHRLVAFGKTCLLQPGEGENLTLTIGQDQLKSYSEAKAAWVIEAGKIRLSVGGTVKETQDIYTLEVYEDYMVQKVENRMAPPVPVFELNRKNLDDFEKRLGASQAWTQEESGNQLPYKKKRELRRWDNGSHRAPAQDPITFSQVKEDPSLAEAFVAQMTNKELARLCCGGKTGWGIEESGYAGSLYNKGILEKFGLPDYYFADGNNGLNMNEANIGFPVSTVMCASYNEDLMYREGRAIAKEALDMGLKCILAPAMNIQRNPLCGRHAEYFSEDPYLAGHMAGWQSRGLEEGGVSSCMKHFCANNAETLRNSNHSIMTERTAREMYIRPFEYAFEVHMPDSVMTGYNAVNGYYCADNEELLNGVLYDELKFNGYVMTDWGGYGDEGLDGAIDAGIGWIAPGSMDEDFPKAIEEALDKGTLSREKTQKHAAALIGTLL</sequence>
<dbReference type="SMART" id="SM01217">
    <property type="entry name" value="Fn3_like"/>
    <property type="match status" value="1"/>
</dbReference>
<feature type="domain" description="Fibronectin type III-like" evidence="3">
    <location>
        <begin position="432"/>
        <end position="503"/>
    </location>
</feature>
<dbReference type="SUPFAM" id="SSF52279">
    <property type="entry name" value="Beta-D-glucan exohydrolase, C-terminal domain"/>
    <property type="match status" value="1"/>
</dbReference>
<reference evidence="4" key="2">
    <citation type="journal article" date="2021" name="PeerJ">
        <title>Extensive microbial diversity within the chicken gut microbiome revealed by metagenomics and culture.</title>
        <authorList>
            <person name="Gilroy R."/>
            <person name="Ravi A."/>
            <person name="Getino M."/>
            <person name="Pursley I."/>
            <person name="Horton D.L."/>
            <person name="Alikhan N.F."/>
            <person name="Baker D."/>
            <person name="Gharbi K."/>
            <person name="Hall N."/>
            <person name="Watson M."/>
            <person name="Adriaenssens E.M."/>
            <person name="Foster-Nyarko E."/>
            <person name="Jarju S."/>
            <person name="Secka A."/>
            <person name="Antonio M."/>
            <person name="Oren A."/>
            <person name="Chaudhuri R.R."/>
            <person name="La Ragione R."/>
            <person name="Hildebrand F."/>
            <person name="Pallen M.J."/>
        </authorList>
    </citation>
    <scope>NUCLEOTIDE SEQUENCE</scope>
    <source>
        <strain evidence="4">CHK178-757</strain>
    </source>
</reference>
<dbReference type="Pfam" id="PF01915">
    <property type="entry name" value="Glyco_hydro_3_C"/>
    <property type="match status" value="1"/>
</dbReference>
<organism evidence="4 5">
    <name type="scientific">Candidatus Scybalocola faecigallinarum</name>
    <dbReference type="NCBI Taxonomy" id="2840941"/>
    <lineage>
        <taxon>Bacteria</taxon>
        <taxon>Bacillati</taxon>
        <taxon>Bacillota</taxon>
        <taxon>Clostridia</taxon>
        <taxon>Lachnospirales</taxon>
        <taxon>Lachnospiraceae</taxon>
        <taxon>Lachnospiraceae incertae sedis</taxon>
        <taxon>Candidatus Scybalocola (ex Gilroy et al. 2021)</taxon>
    </lineage>
</organism>
<protein>
    <submittedName>
        <fullName evidence="4">Glycoside hydrolase family 3 C-terminal domain-containing protein</fullName>
    </submittedName>
</protein>
<evidence type="ECO:0000313" key="4">
    <source>
        <dbReference type="EMBL" id="HIS47789.1"/>
    </source>
</evidence>
<dbReference type="PRINTS" id="PR00133">
    <property type="entry name" value="GLHYDRLASE3"/>
</dbReference>
<dbReference type="InterPro" id="IPR036881">
    <property type="entry name" value="Glyco_hydro_3_C_sf"/>
</dbReference>
<dbReference type="Pfam" id="PF00933">
    <property type="entry name" value="Glyco_hydro_3"/>
    <property type="match status" value="1"/>
</dbReference>
<dbReference type="Gene3D" id="3.20.20.300">
    <property type="entry name" value="Glycoside hydrolase, family 3, N-terminal domain"/>
    <property type="match status" value="1"/>
</dbReference>
<dbReference type="Gene3D" id="2.60.40.10">
    <property type="entry name" value="Immunoglobulins"/>
    <property type="match status" value="1"/>
</dbReference>
<dbReference type="Gene3D" id="3.40.50.1700">
    <property type="entry name" value="Glycoside hydrolase family 3 C-terminal domain"/>
    <property type="match status" value="1"/>
</dbReference>
<dbReference type="GO" id="GO:0005975">
    <property type="term" value="P:carbohydrate metabolic process"/>
    <property type="evidence" value="ECO:0007669"/>
    <property type="project" value="InterPro"/>
</dbReference>